<sequence>MWPVGGVVPADDLSLVDFDEVALEDSELEADPLEEEGLG</sequence>
<dbReference type="EMBL" id="JH393257">
    <property type="protein sequence ID" value="EHJ94366.1"/>
    <property type="molecule type" value="Genomic_DNA"/>
</dbReference>
<protein>
    <submittedName>
        <fullName evidence="1">Uncharacterized protein</fullName>
    </submittedName>
</protein>
<dbReference type="AlphaFoldDB" id="A0A7U9C398"/>
<dbReference type="Proteomes" id="UP000005756">
    <property type="component" value="Unassembled WGS sequence"/>
</dbReference>
<reference evidence="1 2" key="1">
    <citation type="submission" date="2011-10" db="EMBL/GenBank/DDBJ databases">
        <authorList>
            <person name="Quillaguamn J."/>
            <person name="Guzmn D."/>
            <person name="Balderrama-Subieta A."/>
            <person name="Cardona-Ortuo C."/>
            <person name="Guevara-Martnez M."/>
            <person name="Callisaya-Quispe N."/>
        </authorList>
    </citation>
    <scope>NUCLEOTIDE SEQUENCE [LARGE SCALE GENOMIC DNA]</scope>
    <source>
        <strain evidence="1 2">LC1</strain>
    </source>
</reference>
<accession>A0A7U9C398</accession>
<name>A0A7U9C398_9GAMM</name>
<organism evidence="1 2">
    <name type="scientific">Vreelandella boliviensis LC1</name>
    <dbReference type="NCBI Taxonomy" id="1072583"/>
    <lineage>
        <taxon>Bacteria</taxon>
        <taxon>Pseudomonadati</taxon>
        <taxon>Pseudomonadota</taxon>
        <taxon>Gammaproteobacteria</taxon>
        <taxon>Oceanospirillales</taxon>
        <taxon>Halomonadaceae</taxon>
        <taxon>Vreelandella</taxon>
    </lineage>
</organism>
<evidence type="ECO:0000313" key="1">
    <source>
        <dbReference type="EMBL" id="EHJ94366.1"/>
    </source>
</evidence>
<proteinExistence type="predicted"/>
<evidence type="ECO:0000313" key="2">
    <source>
        <dbReference type="Proteomes" id="UP000005756"/>
    </source>
</evidence>
<gene>
    <name evidence="1" type="ORF">KUC_1324</name>
</gene>